<keyword evidence="2" id="KW-0732">Signal</keyword>
<feature type="compositionally biased region" description="Pro residues" evidence="1">
    <location>
        <begin position="100"/>
        <end position="116"/>
    </location>
</feature>
<name>A0A511ST71_MYXFU</name>
<reference evidence="3 6" key="2">
    <citation type="submission" date="2019-07" db="EMBL/GenBank/DDBJ databases">
        <title>Whole genome shotgun sequence of Myxococcus fulvus NBRC 100333.</title>
        <authorList>
            <person name="Hosoyama A."/>
            <person name="Uohara A."/>
            <person name="Ohji S."/>
            <person name="Ichikawa N."/>
        </authorList>
    </citation>
    <scope>NUCLEOTIDE SEQUENCE [LARGE SCALE GENOMIC DNA]</scope>
    <source>
        <strain evidence="3 6">NBRC 100333</strain>
    </source>
</reference>
<dbReference type="EMBL" id="BJXR01000005">
    <property type="protein sequence ID" value="GEN05125.1"/>
    <property type="molecule type" value="Genomic_DNA"/>
</dbReference>
<feature type="chain" id="PRO_5022756115" description="Outer membrane protein beta-barrel domain-containing protein" evidence="2">
    <location>
        <begin position="23"/>
        <end position="320"/>
    </location>
</feature>
<evidence type="ECO:0000313" key="4">
    <source>
        <dbReference type="EMBL" id="SET17310.1"/>
    </source>
</evidence>
<evidence type="ECO:0008006" key="7">
    <source>
        <dbReference type="Google" id="ProtNLM"/>
    </source>
</evidence>
<accession>A0A511ST71</accession>
<protein>
    <recommendedName>
        <fullName evidence="7">Outer membrane protein beta-barrel domain-containing protein</fullName>
    </recommendedName>
</protein>
<proteinExistence type="predicted"/>
<dbReference type="Proteomes" id="UP000183760">
    <property type="component" value="Unassembled WGS sequence"/>
</dbReference>
<reference evidence="4 5" key="1">
    <citation type="submission" date="2016-10" db="EMBL/GenBank/DDBJ databases">
        <authorList>
            <person name="Varghese N."/>
            <person name="Submissions S."/>
        </authorList>
    </citation>
    <scope>NUCLEOTIDE SEQUENCE [LARGE SCALE GENOMIC DNA]</scope>
    <source>
        <strain evidence="4 5">DSM 16525</strain>
    </source>
</reference>
<sequence>MPSVRFLLVPLALTLGHATAWAQVPVGRTPPPEKRPWDPSAPQPAEQVPAPSRNDSPDDTSWTSFPGATTAPTGPDAATLPRLPEVPPLVPVPDDEEPVPVAPSTPRIPEPPPGPPPVPNRVSLLGARSVGPGGVAVGLSLGFPVVSARAALGVLPRVDVLAGFDTLYGMMNEPRLGLRWTALDGGPRWSLGLVMEGSHAFFLRSASMEDRGARYLSGRRNWNLMPGIVGTFQLRGARAMRLFADVRYHVALDTEPIQRTPLGGLPPDLVSSGSVPVRLGAEVPLSEKTSYSVSLGGDFRSRPEDATFMPVVSIGIVTGL</sequence>
<dbReference type="RefSeq" id="WP_245772148.1">
    <property type="nucleotide sequence ID" value="NZ_BJXR01000005.1"/>
</dbReference>
<gene>
    <name evidence="3" type="ORF">MFU01_01620</name>
    <name evidence="4" type="ORF">SAMN05443572_1011330</name>
</gene>
<comment type="caution">
    <text evidence="3">The sequence shown here is derived from an EMBL/GenBank/DDBJ whole genome shotgun (WGS) entry which is preliminary data.</text>
</comment>
<keyword evidence="5" id="KW-1185">Reference proteome</keyword>
<evidence type="ECO:0000313" key="5">
    <source>
        <dbReference type="Proteomes" id="UP000183760"/>
    </source>
</evidence>
<evidence type="ECO:0000256" key="1">
    <source>
        <dbReference type="SAM" id="MobiDB-lite"/>
    </source>
</evidence>
<dbReference type="EMBL" id="FOIB01000001">
    <property type="protein sequence ID" value="SET17310.1"/>
    <property type="molecule type" value="Genomic_DNA"/>
</dbReference>
<evidence type="ECO:0000256" key="2">
    <source>
        <dbReference type="SAM" id="SignalP"/>
    </source>
</evidence>
<organism evidence="3 6">
    <name type="scientific">Myxococcus fulvus</name>
    <dbReference type="NCBI Taxonomy" id="33"/>
    <lineage>
        <taxon>Bacteria</taxon>
        <taxon>Pseudomonadati</taxon>
        <taxon>Myxococcota</taxon>
        <taxon>Myxococcia</taxon>
        <taxon>Myxococcales</taxon>
        <taxon>Cystobacterineae</taxon>
        <taxon>Myxococcaceae</taxon>
        <taxon>Myxococcus</taxon>
    </lineage>
</organism>
<evidence type="ECO:0000313" key="6">
    <source>
        <dbReference type="Proteomes" id="UP000321514"/>
    </source>
</evidence>
<feature type="region of interest" description="Disordered" evidence="1">
    <location>
        <begin position="24"/>
        <end position="116"/>
    </location>
</feature>
<feature type="compositionally biased region" description="Low complexity" evidence="1">
    <location>
        <begin position="66"/>
        <end position="83"/>
    </location>
</feature>
<feature type="signal peptide" evidence="2">
    <location>
        <begin position="1"/>
        <end position="22"/>
    </location>
</feature>
<dbReference type="Proteomes" id="UP000321514">
    <property type="component" value="Unassembled WGS sequence"/>
</dbReference>
<dbReference type="AlphaFoldDB" id="A0A511ST71"/>
<evidence type="ECO:0000313" key="3">
    <source>
        <dbReference type="EMBL" id="GEN05125.1"/>
    </source>
</evidence>